<dbReference type="RefSeq" id="WP_137697904.1">
    <property type="nucleotide sequence ID" value="NZ_CP061336.1"/>
</dbReference>
<feature type="transmembrane region" description="Helical" evidence="4">
    <location>
        <begin position="5"/>
        <end position="24"/>
    </location>
</feature>
<evidence type="ECO:0000256" key="4">
    <source>
        <dbReference type="SAM" id="Phobius"/>
    </source>
</evidence>
<name>A0A4U7JFU3_9FIRM</name>
<accession>A0A4U7JFU3</accession>
<dbReference type="EMBL" id="CP061336">
    <property type="protein sequence ID" value="QNU65728.1"/>
    <property type="molecule type" value="Genomic_DNA"/>
</dbReference>
<dbReference type="InterPro" id="IPR058636">
    <property type="entry name" value="Beta-barrel_YknX"/>
</dbReference>
<dbReference type="SUPFAM" id="SSF56954">
    <property type="entry name" value="Outer membrane efflux proteins (OEP)"/>
    <property type="match status" value="1"/>
</dbReference>
<keyword evidence="4" id="KW-0812">Transmembrane</keyword>
<dbReference type="GO" id="GO:0015562">
    <property type="term" value="F:efflux transmembrane transporter activity"/>
    <property type="evidence" value="ECO:0007669"/>
    <property type="project" value="InterPro"/>
</dbReference>
<evidence type="ECO:0000313" key="6">
    <source>
        <dbReference type="EMBL" id="QNU65728.1"/>
    </source>
</evidence>
<keyword evidence="7" id="KW-1185">Reference proteome</keyword>
<keyword evidence="2 3" id="KW-0175">Coiled coil</keyword>
<evidence type="ECO:0000256" key="2">
    <source>
        <dbReference type="ARBA" id="ARBA00023054"/>
    </source>
</evidence>
<proteinExistence type="predicted"/>
<protein>
    <submittedName>
        <fullName evidence="6">HlyD family efflux transporter periplasmic adaptor subunit</fullName>
    </submittedName>
</protein>
<dbReference type="KEGG" id="rher:EHE19_012465"/>
<feature type="coiled-coil region" evidence="3">
    <location>
        <begin position="174"/>
        <end position="247"/>
    </location>
</feature>
<comment type="subcellular location">
    <subcellularLocation>
        <location evidence="1">Cell envelope</location>
    </subcellularLocation>
</comment>
<evidence type="ECO:0000259" key="5">
    <source>
        <dbReference type="Pfam" id="PF25990"/>
    </source>
</evidence>
<dbReference type="OrthoDB" id="11589at2"/>
<evidence type="ECO:0000256" key="3">
    <source>
        <dbReference type="SAM" id="Coils"/>
    </source>
</evidence>
<dbReference type="PANTHER" id="PTHR32347:SF14">
    <property type="entry name" value="EFFLUX SYSTEM COMPONENT YKNX-RELATED"/>
    <property type="match status" value="1"/>
</dbReference>
<feature type="domain" description="YknX-like beta-barrel" evidence="5">
    <location>
        <begin position="282"/>
        <end position="363"/>
    </location>
</feature>
<dbReference type="PANTHER" id="PTHR32347">
    <property type="entry name" value="EFFLUX SYSTEM COMPONENT YKNX-RELATED"/>
    <property type="match status" value="1"/>
</dbReference>
<keyword evidence="4" id="KW-1133">Transmembrane helix</keyword>
<dbReference type="Proteomes" id="UP000306409">
    <property type="component" value="Chromosome"/>
</dbReference>
<keyword evidence="4" id="KW-0472">Membrane</keyword>
<dbReference type="GO" id="GO:0030313">
    <property type="term" value="C:cell envelope"/>
    <property type="evidence" value="ECO:0007669"/>
    <property type="project" value="UniProtKB-SubCell"/>
</dbReference>
<evidence type="ECO:0000313" key="7">
    <source>
        <dbReference type="Proteomes" id="UP000306409"/>
    </source>
</evidence>
<gene>
    <name evidence="6" type="ORF">EHE19_012465</name>
</gene>
<sequence>MKKKVFIGIGVAALIIVLVVVGIVKNAGSAGSGPLYTVEVSEIKKGDISSYVSANGTVTEIEKSEIYIDTPIKATKVYVKQNDVVKKGQKLVDFDFDDLNSQLEQAKLTKRTQELALKKLKLMDTKVNVTSAENSLKVAENSVISAQRNYDVALKNYNDTKKLYEVGDKSKSELEMAENTYKDAEVALNNAKINLESQKAALNETSKNNNQSESSKQIDIQSQQVAIENSALTIKNLENKIKKIKESMVCTMDGVISQVNVSEGSYTPSGHPAFVVIDPNKLEVKVNVNEYNAKQIQVGQSVNITGDSIPENEIITGKVTSVSPVASSSTTGMGSSETVIQVTVGIDNVTSNIKPGITVNCDIKTVNITNVLTIQLDMLTQDKDGNDFIYVVSEDKKTMIKKSVELGSTSDMTAEVKKGEIKEGDLVVMNPKAVYKDGARIKISEN</sequence>
<reference evidence="6 7" key="1">
    <citation type="submission" date="2020-09" db="EMBL/GenBank/DDBJ databases">
        <title>Characterization and genome sequencing of Ruminiclostridium sp. nov. MA18.</title>
        <authorList>
            <person name="Rettenmaier R."/>
            <person name="Kowollik M.-L."/>
            <person name="Liebl W."/>
            <person name="Zverlov V."/>
        </authorList>
    </citation>
    <scope>NUCLEOTIDE SEQUENCE [LARGE SCALE GENOMIC DNA]</scope>
    <source>
        <strain evidence="6 7">MA18</strain>
    </source>
</reference>
<organism evidence="6 7">
    <name type="scientific">Ruminiclostridium herbifermentans</name>
    <dbReference type="NCBI Taxonomy" id="2488810"/>
    <lineage>
        <taxon>Bacteria</taxon>
        <taxon>Bacillati</taxon>
        <taxon>Bacillota</taxon>
        <taxon>Clostridia</taxon>
        <taxon>Eubacteriales</taxon>
        <taxon>Oscillospiraceae</taxon>
        <taxon>Ruminiclostridium</taxon>
    </lineage>
</organism>
<dbReference type="Gene3D" id="2.40.420.20">
    <property type="match status" value="1"/>
</dbReference>
<dbReference type="Pfam" id="PF25990">
    <property type="entry name" value="Beta-barrel_YknX"/>
    <property type="match status" value="1"/>
</dbReference>
<dbReference type="Gene3D" id="1.20.1600.10">
    <property type="entry name" value="Outer membrane efflux proteins (OEP)"/>
    <property type="match status" value="1"/>
</dbReference>
<dbReference type="Gene3D" id="2.40.30.170">
    <property type="match status" value="1"/>
</dbReference>
<dbReference type="AlphaFoldDB" id="A0A4U7JFU3"/>
<dbReference type="InterPro" id="IPR050465">
    <property type="entry name" value="UPF0194_transport"/>
</dbReference>
<evidence type="ECO:0000256" key="1">
    <source>
        <dbReference type="ARBA" id="ARBA00004196"/>
    </source>
</evidence>